<dbReference type="AlphaFoldDB" id="A0A852WSI9"/>
<dbReference type="PROSITE" id="PS51084">
    <property type="entry name" value="HIT_2"/>
    <property type="match status" value="1"/>
</dbReference>
<accession>A0A852WSI9</accession>
<evidence type="ECO:0000256" key="1">
    <source>
        <dbReference type="PIRSR" id="PIRSR601310-1"/>
    </source>
</evidence>
<sequence>MSDGCMFCAILAGEAPAHHVYEDELTIAFLSIHPAAPGHTLLIPREHAAGLWDLSDAAAAALGRSLRRVAGVVTTELGPDGMTVFQANGAAGWQSVFHVHFHLVPRMHDDLLVPAWTEMLADPLGLDPMAERLRAAFTREREPLRE</sequence>
<dbReference type="InterPro" id="IPR036265">
    <property type="entry name" value="HIT-like_sf"/>
</dbReference>
<dbReference type="InterPro" id="IPR011146">
    <property type="entry name" value="HIT-like"/>
</dbReference>
<dbReference type="PANTHER" id="PTHR46648">
    <property type="entry name" value="HIT FAMILY PROTEIN 1"/>
    <property type="match status" value="1"/>
</dbReference>
<keyword evidence="6" id="KW-1185">Reference proteome</keyword>
<dbReference type="InterPro" id="IPR001310">
    <property type="entry name" value="Histidine_triad_HIT"/>
</dbReference>
<dbReference type="Pfam" id="PF01230">
    <property type="entry name" value="HIT"/>
    <property type="match status" value="1"/>
</dbReference>
<dbReference type="EMBL" id="JACCFI010000001">
    <property type="protein sequence ID" value="NYG20886.1"/>
    <property type="molecule type" value="Genomic_DNA"/>
</dbReference>
<feature type="short sequence motif" description="Histidine triad motif" evidence="2 3">
    <location>
        <begin position="98"/>
        <end position="102"/>
    </location>
</feature>
<dbReference type="Gene3D" id="3.30.428.10">
    <property type="entry name" value="HIT-like"/>
    <property type="match status" value="1"/>
</dbReference>
<evidence type="ECO:0000259" key="4">
    <source>
        <dbReference type="PROSITE" id="PS51084"/>
    </source>
</evidence>
<comment type="caution">
    <text evidence="5">The sequence shown here is derived from an EMBL/GenBank/DDBJ whole genome shotgun (WGS) entry which is preliminary data.</text>
</comment>
<evidence type="ECO:0000256" key="2">
    <source>
        <dbReference type="PIRSR" id="PIRSR601310-3"/>
    </source>
</evidence>
<proteinExistence type="predicted"/>
<dbReference type="PANTHER" id="PTHR46648:SF1">
    <property type="entry name" value="ADENOSINE 5'-MONOPHOSPHORAMIDASE HNT1"/>
    <property type="match status" value="1"/>
</dbReference>
<protein>
    <submittedName>
        <fullName evidence="5">Histidine triad (HIT) family protein</fullName>
    </submittedName>
</protein>
<organism evidence="5 6">
    <name type="scientific">Agromyces hippuratus</name>
    <dbReference type="NCBI Taxonomy" id="286438"/>
    <lineage>
        <taxon>Bacteria</taxon>
        <taxon>Bacillati</taxon>
        <taxon>Actinomycetota</taxon>
        <taxon>Actinomycetes</taxon>
        <taxon>Micrococcales</taxon>
        <taxon>Microbacteriaceae</taxon>
        <taxon>Agromyces</taxon>
    </lineage>
</organism>
<evidence type="ECO:0000313" key="5">
    <source>
        <dbReference type="EMBL" id="NYG20886.1"/>
    </source>
</evidence>
<dbReference type="GO" id="GO:0009117">
    <property type="term" value="P:nucleotide metabolic process"/>
    <property type="evidence" value="ECO:0007669"/>
    <property type="project" value="TreeGrafter"/>
</dbReference>
<gene>
    <name evidence="5" type="ORF">BJY17_001633</name>
</gene>
<dbReference type="PRINTS" id="PR00332">
    <property type="entry name" value="HISTRIAD"/>
</dbReference>
<dbReference type="PROSITE" id="PS00892">
    <property type="entry name" value="HIT_1"/>
    <property type="match status" value="1"/>
</dbReference>
<evidence type="ECO:0000313" key="6">
    <source>
        <dbReference type="Proteomes" id="UP000549066"/>
    </source>
</evidence>
<dbReference type="GO" id="GO:0003824">
    <property type="term" value="F:catalytic activity"/>
    <property type="evidence" value="ECO:0007669"/>
    <property type="project" value="InterPro"/>
</dbReference>
<evidence type="ECO:0000256" key="3">
    <source>
        <dbReference type="PROSITE-ProRule" id="PRU00464"/>
    </source>
</evidence>
<dbReference type="RefSeq" id="WP_179550941.1">
    <property type="nucleotide sequence ID" value="NZ_JACCFI010000001.1"/>
</dbReference>
<feature type="domain" description="HIT" evidence="4">
    <location>
        <begin position="6"/>
        <end position="113"/>
    </location>
</feature>
<feature type="active site" description="Tele-AMP-histidine intermediate" evidence="1">
    <location>
        <position position="100"/>
    </location>
</feature>
<name>A0A852WSI9_9MICO</name>
<dbReference type="SUPFAM" id="SSF54197">
    <property type="entry name" value="HIT-like"/>
    <property type="match status" value="1"/>
</dbReference>
<dbReference type="InterPro" id="IPR019808">
    <property type="entry name" value="Histidine_triad_CS"/>
</dbReference>
<reference evidence="5 6" key="1">
    <citation type="submission" date="2020-07" db="EMBL/GenBank/DDBJ databases">
        <title>Sequencing the genomes of 1000 actinobacteria strains.</title>
        <authorList>
            <person name="Klenk H.-P."/>
        </authorList>
    </citation>
    <scope>NUCLEOTIDE SEQUENCE [LARGE SCALE GENOMIC DNA]</scope>
    <source>
        <strain evidence="5 6">DSM 8598</strain>
    </source>
</reference>
<dbReference type="Proteomes" id="UP000549066">
    <property type="component" value="Unassembled WGS sequence"/>
</dbReference>